<dbReference type="EMBL" id="OU963862">
    <property type="protein sequence ID" value="CAH0382015.1"/>
    <property type="molecule type" value="Genomic_DNA"/>
</dbReference>
<accession>A0A9P0A1H8</accession>
<dbReference type="AlphaFoldDB" id="A0A9P0A1H8"/>
<proteinExistence type="predicted"/>
<sequence>MAKAIYALKMYIFREEYPTDLLEQISQICVFIVRLNVKYWFEAPVGVMAPNNDLKFLIGLVNYKKVNRNISEATSKKFANHLWYLSEELVAFSFIDTKVTTLTKIKMVKALERKAPEIRMLRKEVNLENNNLKKLTLDKFITADTVNFFKILDIPHEFISHRPSKWDENESFQQCRKVVKSLRDTNDYAERGVALITKFNQRITNKEEQQQYLLQVVQQHRAKYSSAAKKYLV</sequence>
<dbReference type="PANTHER" id="PTHR46113:SF1">
    <property type="entry name" value="PEPTIDASE M17 LEUCYL AMINOPEPTIDASE N-TERMINAL DOMAIN-CONTAINING PROTEIN"/>
    <property type="match status" value="1"/>
</dbReference>
<name>A0A9P0A1H8_BEMTA</name>
<evidence type="ECO:0000313" key="1">
    <source>
        <dbReference type="EMBL" id="CAH0382015.1"/>
    </source>
</evidence>
<protein>
    <submittedName>
        <fullName evidence="1">Uncharacterized protein</fullName>
    </submittedName>
</protein>
<evidence type="ECO:0000313" key="2">
    <source>
        <dbReference type="Proteomes" id="UP001152759"/>
    </source>
</evidence>
<reference evidence="1" key="1">
    <citation type="submission" date="2021-12" db="EMBL/GenBank/DDBJ databases">
        <authorList>
            <person name="King R."/>
        </authorList>
    </citation>
    <scope>NUCLEOTIDE SEQUENCE</scope>
</reference>
<keyword evidence="2" id="KW-1185">Reference proteome</keyword>
<organism evidence="1 2">
    <name type="scientific">Bemisia tabaci</name>
    <name type="common">Sweetpotato whitefly</name>
    <name type="synonym">Aleurodes tabaci</name>
    <dbReference type="NCBI Taxonomy" id="7038"/>
    <lineage>
        <taxon>Eukaryota</taxon>
        <taxon>Metazoa</taxon>
        <taxon>Ecdysozoa</taxon>
        <taxon>Arthropoda</taxon>
        <taxon>Hexapoda</taxon>
        <taxon>Insecta</taxon>
        <taxon>Pterygota</taxon>
        <taxon>Neoptera</taxon>
        <taxon>Paraneoptera</taxon>
        <taxon>Hemiptera</taxon>
        <taxon>Sternorrhyncha</taxon>
        <taxon>Aleyrodoidea</taxon>
        <taxon>Aleyrodidae</taxon>
        <taxon>Aleyrodinae</taxon>
        <taxon>Bemisia</taxon>
    </lineage>
</organism>
<gene>
    <name evidence="1" type="ORF">BEMITA_LOCUS1606</name>
</gene>
<dbReference type="PANTHER" id="PTHR46113">
    <property type="entry name" value="SNAC DOMAIN-CONTAINING PROTEIN"/>
    <property type="match status" value="1"/>
</dbReference>
<dbReference type="Proteomes" id="UP001152759">
    <property type="component" value="Chromosome 1"/>
</dbReference>